<comment type="similarity">
    <text evidence="2">Belongs to the Sph1/Sph2 family.</text>
</comment>
<feature type="coiled-coil region" evidence="3">
    <location>
        <begin position="206"/>
        <end position="361"/>
    </location>
</feature>
<dbReference type="InterPro" id="IPR027417">
    <property type="entry name" value="P-loop_NTPase"/>
</dbReference>
<dbReference type="Proteomes" id="UP000608662">
    <property type="component" value="Unassembled WGS sequence"/>
</dbReference>
<dbReference type="RefSeq" id="WP_170094358.1">
    <property type="nucleotide sequence ID" value="NZ_WOYG01000001.1"/>
</dbReference>
<evidence type="ECO:0000256" key="2">
    <source>
        <dbReference type="ARBA" id="ARBA00049666"/>
    </source>
</evidence>
<dbReference type="GO" id="GO:0006302">
    <property type="term" value="P:double-strand break repair"/>
    <property type="evidence" value="ECO:0007669"/>
    <property type="project" value="InterPro"/>
</dbReference>
<sequence length="697" mass="79432">MKIKRLILTNYGPYSGRTEFDLHTTEEKPIILFGGKNGSGKTTLFEAIQICLHGRSAFEDQLSWSEYEERMDGLLHESGGEKATKGSIRLEFEYADIGETVDYAVEREFRDRGKSLVESVTVRRNGNTLSDLEEDQWEDFLKELIPPGISQLFFFDGEKVENLASAIGNDEEFSDSLMSLLGLDLVERLETDMTIYRSQKLDQDGHDELAAAVDDVRERLEATKEEKKNLESKIEEKETDISALKEKIEQKEQRLAEEGGTFAERREEYKEERTRLETQIETIRDEIRELVTDCYPFALAPDLCREVLDQLETESEAAQLEAARSKAVGALDEIASDDETLAELQSDADDPERLLAELQDELSERLSPPVDDDSYELAAEFSDREQEEMRAVVHTALNDVPETLQELTEDLEDKTRRLQDVEEKISSAPSQSVIDPIIGEINELNTKKGNLEQEVESHKERLEEVETRLGRLESELENRLAEQEELEDVSRRSELAADVQNAVRDYQDRLVDKKLERLETALTDRYLRLSNKDEFYESVEIDTDDISIQLRTRHGDLKQQSQLSAGERQIFATALLWALADISGRPLPFIIDTPLGRLDQEHRSKLVESFFPEAAHQVLLFSTDTEVTNEYREQFGDDIAAEFHLSNSPETGQTSVAPGYFDVPASEAAQDADRIKIDQEYDHETDEQASIEGFSDD</sequence>
<gene>
    <name evidence="5" type="primary">dndD</name>
    <name evidence="5" type="ORF">GOC74_12205</name>
</gene>
<dbReference type="Pfam" id="PF13476">
    <property type="entry name" value="AAA_23"/>
    <property type="match status" value="1"/>
</dbReference>
<evidence type="ECO:0000259" key="4">
    <source>
        <dbReference type="Pfam" id="PF13476"/>
    </source>
</evidence>
<dbReference type="PANTHER" id="PTHR32114">
    <property type="entry name" value="ABC TRANSPORTER ABCH.3"/>
    <property type="match status" value="1"/>
</dbReference>
<dbReference type="OrthoDB" id="25344at2157"/>
<evidence type="ECO:0000313" key="5">
    <source>
        <dbReference type="EMBL" id="NLV10687.1"/>
    </source>
</evidence>
<dbReference type="InterPro" id="IPR017599">
    <property type="entry name" value="DNA_S_DndD"/>
</dbReference>
<dbReference type="GO" id="GO:0016887">
    <property type="term" value="F:ATP hydrolysis activity"/>
    <property type="evidence" value="ECO:0007669"/>
    <property type="project" value="InterPro"/>
</dbReference>
<dbReference type="EMBL" id="WOYG01000001">
    <property type="protein sequence ID" value="NLV10687.1"/>
    <property type="molecule type" value="Genomic_DNA"/>
</dbReference>
<feature type="domain" description="Rad50/SbcC-type AAA" evidence="4">
    <location>
        <begin position="5"/>
        <end position="255"/>
    </location>
</feature>
<dbReference type="NCBIfam" id="TIGR03185">
    <property type="entry name" value="DNA_S_dndD"/>
    <property type="match status" value="1"/>
</dbReference>
<dbReference type="Gene3D" id="3.40.50.300">
    <property type="entry name" value="P-loop containing nucleotide triphosphate hydrolases"/>
    <property type="match status" value="2"/>
</dbReference>
<name>A0A847UEM2_9EURY</name>
<dbReference type="AlphaFoldDB" id="A0A847UEM2"/>
<proteinExistence type="inferred from homology"/>
<reference evidence="5" key="1">
    <citation type="submission" date="2019-12" db="EMBL/GenBank/DDBJ databases">
        <title>Whole-genome sequence of Halomicrobium mukohataei pws1.</title>
        <authorList>
            <person name="Verma D.K."/>
            <person name="Gopal K."/>
            <person name="Prasad E.S."/>
        </authorList>
    </citation>
    <scope>NUCLEOTIDE SEQUENCE</scope>
    <source>
        <strain evidence="5">Pws1</strain>
    </source>
</reference>
<evidence type="ECO:0000256" key="3">
    <source>
        <dbReference type="SAM" id="Coils"/>
    </source>
</evidence>
<accession>A0A847UEM2</accession>
<dbReference type="InterPro" id="IPR038729">
    <property type="entry name" value="Rad50/SbcC_AAA"/>
</dbReference>
<evidence type="ECO:0000313" key="6">
    <source>
        <dbReference type="Proteomes" id="UP000608662"/>
    </source>
</evidence>
<feature type="coiled-coil region" evidence="3">
    <location>
        <begin position="404"/>
        <end position="516"/>
    </location>
</feature>
<dbReference type="SUPFAM" id="SSF52540">
    <property type="entry name" value="P-loop containing nucleoside triphosphate hydrolases"/>
    <property type="match status" value="1"/>
</dbReference>
<comment type="caution">
    <text evidence="5">The sequence shown here is derived from an EMBL/GenBank/DDBJ whole genome shotgun (WGS) entry which is preliminary data.</text>
</comment>
<organism evidence="5 6">
    <name type="scientific">Halomicrobium mukohataei</name>
    <dbReference type="NCBI Taxonomy" id="57705"/>
    <lineage>
        <taxon>Archaea</taxon>
        <taxon>Methanobacteriati</taxon>
        <taxon>Methanobacteriota</taxon>
        <taxon>Stenosarchaea group</taxon>
        <taxon>Halobacteria</taxon>
        <taxon>Halobacteriales</taxon>
        <taxon>Haloarculaceae</taxon>
        <taxon>Halomicrobium</taxon>
    </lineage>
</organism>
<keyword evidence="1 3" id="KW-0175">Coiled coil</keyword>
<protein>
    <submittedName>
        <fullName evidence="5">DNA sulfur modification protein DndD</fullName>
    </submittedName>
</protein>
<dbReference type="PANTHER" id="PTHR32114:SF2">
    <property type="entry name" value="ABC TRANSPORTER ABCH.3"/>
    <property type="match status" value="1"/>
</dbReference>
<evidence type="ECO:0000256" key="1">
    <source>
        <dbReference type="ARBA" id="ARBA00023054"/>
    </source>
</evidence>